<dbReference type="InterPro" id="IPR016119">
    <property type="entry name" value="Br/Cl_peroxidase_C"/>
</dbReference>
<name>A0A935C5J2_9BACT</name>
<evidence type="ECO:0000313" key="2">
    <source>
        <dbReference type="EMBL" id="MBK6263891.1"/>
    </source>
</evidence>
<keyword evidence="3" id="KW-1185">Reference proteome</keyword>
<feature type="domain" description="Phosphatidic acid phosphatase type 2/haloperoxidase" evidence="1">
    <location>
        <begin position="381"/>
        <end position="491"/>
    </location>
</feature>
<dbReference type="GO" id="GO:0004601">
    <property type="term" value="F:peroxidase activity"/>
    <property type="evidence" value="ECO:0007669"/>
    <property type="project" value="InterPro"/>
</dbReference>
<accession>A0A935C5J2</accession>
<dbReference type="InterPro" id="IPR000326">
    <property type="entry name" value="PAP2/HPO"/>
</dbReference>
<organism evidence="2 3">
    <name type="scientific">Marivirga aurantiaca</name>
    <dbReference type="NCBI Taxonomy" id="2802615"/>
    <lineage>
        <taxon>Bacteria</taxon>
        <taxon>Pseudomonadati</taxon>
        <taxon>Bacteroidota</taxon>
        <taxon>Cytophagia</taxon>
        <taxon>Cytophagales</taxon>
        <taxon>Marivirgaceae</taxon>
        <taxon>Marivirga</taxon>
    </lineage>
</organism>
<gene>
    <name evidence="2" type="ORF">JKA74_02485</name>
</gene>
<dbReference type="CDD" id="cd03398">
    <property type="entry name" value="PAP2_haloperoxidase"/>
    <property type="match status" value="2"/>
</dbReference>
<dbReference type="RefSeq" id="WP_201429577.1">
    <property type="nucleotide sequence ID" value="NZ_JAEQBW010000001.1"/>
</dbReference>
<protein>
    <submittedName>
        <fullName evidence="2">Vanadium-dependent haloperoxidase</fullName>
    </submittedName>
</protein>
<evidence type="ECO:0000259" key="1">
    <source>
        <dbReference type="SMART" id="SM00014"/>
    </source>
</evidence>
<dbReference type="Pfam" id="PF01569">
    <property type="entry name" value="PAP2"/>
    <property type="match status" value="1"/>
</dbReference>
<comment type="caution">
    <text evidence="2">The sequence shown here is derived from an EMBL/GenBank/DDBJ whole genome shotgun (WGS) entry which is preliminary data.</text>
</comment>
<dbReference type="SMART" id="SM00014">
    <property type="entry name" value="acidPPc"/>
    <property type="match status" value="1"/>
</dbReference>
<dbReference type="AlphaFoldDB" id="A0A935C5J2"/>
<dbReference type="InterPro" id="IPR036938">
    <property type="entry name" value="PAP2/HPO_sf"/>
</dbReference>
<dbReference type="PROSITE" id="PS51257">
    <property type="entry name" value="PROKAR_LIPOPROTEIN"/>
    <property type="match status" value="1"/>
</dbReference>
<reference evidence="2" key="1">
    <citation type="submission" date="2021-01" db="EMBL/GenBank/DDBJ databases">
        <title>Marivirga aurantiaca sp. nov., isolated from intertidal surface sediments.</title>
        <authorList>
            <person name="Zhang M."/>
        </authorList>
    </citation>
    <scope>NUCLEOTIDE SEQUENCE</scope>
    <source>
        <strain evidence="2">S37H4</strain>
    </source>
</reference>
<dbReference type="Gene3D" id="1.10.606.10">
    <property type="entry name" value="Vanadium-containing Chloroperoxidase, domain 2"/>
    <property type="match status" value="2"/>
</dbReference>
<dbReference type="Proteomes" id="UP000611723">
    <property type="component" value="Unassembled WGS sequence"/>
</dbReference>
<evidence type="ECO:0000313" key="3">
    <source>
        <dbReference type="Proteomes" id="UP000611723"/>
    </source>
</evidence>
<dbReference type="PANTHER" id="PTHR34599:SF1">
    <property type="entry name" value="PHOSPHATIDIC ACID PHOSPHATASE TYPE 2_HALOPEROXIDASE DOMAIN-CONTAINING PROTEIN"/>
    <property type="match status" value="1"/>
</dbReference>
<dbReference type="InterPro" id="IPR052559">
    <property type="entry name" value="V-haloperoxidase"/>
</dbReference>
<dbReference type="SUPFAM" id="SSF48317">
    <property type="entry name" value="Acid phosphatase/Vanadium-dependent haloperoxidase"/>
    <property type="match status" value="2"/>
</dbReference>
<sequence>MKNIYLYIISGIFILLMLACKEDLPEMEKLPILNPVSTDAEAVNWQTVLDLDYHNLISIDPAAEANTPAYQNELSELVTITNARTAEQARKAEYWSAGAVLRWNEIAQELVSKYNVAPRVGQATDPQKPFAHPPFAARAYALLSVAQQDALINTWIYKYEFNRQAPASYAQDIDLLFEISDLPSYPSEHAVVAKVSQEVLSYLFPLEKEYLEELAEEHIESRKWAGVNTQSDNLAGIKVGEVIAGQVINYAKSDRMSEANDPEDRHLIYFDIANQISVPWKCIETPLRKPMVPFYSIVKTWHDSTEVYNTTPPPPPAIGSNEFNEDIKFVRNICDNRTREQWRIADFWADGGGTSTPPGHWNRIAKGLISNESLSEVRAARIFSVMNRAMMDAGILSWWSKYKYYLPRPSQIDEKITIATGIPNFPSYVSGHSTFSASAGTVLSHFFPGERENLKQMYEEAGISRVYGGIHYNFDNLAGREAGIEIGEIAIKEALPNNLN</sequence>
<proteinExistence type="predicted"/>
<dbReference type="PANTHER" id="PTHR34599">
    <property type="entry name" value="PEROXIDASE-RELATED"/>
    <property type="match status" value="1"/>
</dbReference>
<dbReference type="EMBL" id="JAEQBW010000001">
    <property type="protein sequence ID" value="MBK6263891.1"/>
    <property type="molecule type" value="Genomic_DNA"/>
</dbReference>